<feature type="transmembrane region" description="Helical" evidence="6">
    <location>
        <begin position="167"/>
        <end position="185"/>
    </location>
</feature>
<name>A0A9W7CHW8_9STRA</name>
<comment type="subcellular location">
    <subcellularLocation>
        <location evidence="1">Membrane</location>
        <topology evidence="1">Multi-pass membrane protein</topology>
    </subcellularLocation>
</comment>
<feature type="transmembrane region" description="Helical" evidence="6">
    <location>
        <begin position="220"/>
        <end position="245"/>
    </location>
</feature>
<evidence type="ECO:0000313" key="8">
    <source>
        <dbReference type="Proteomes" id="UP001165122"/>
    </source>
</evidence>
<feature type="transmembrane region" description="Helical" evidence="6">
    <location>
        <begin position="288"/>
        <end position="312"/>
    </location>
</feature>
<dbReference type="Proteomes" id="UP001165122">
    <property type="component" value="Unassembled WGS sequence"/>
</dbReference>
<keyword evidence="8" id="KW-1185">Reference proteome</keyword>
<evidence type="ECO:0000256" key="4">
    <source>
        <dbReference type="ARBA" id="ARBA00022989"/>
    </source>
</evidence>
<accession>A0A9W7CHW8</accession>
<evidence type="ECO:0000256" key="5">
    <source>
        <dbReference type="ARBA" id="ARBA00023136"/>
    </source>
</evidence>
<sequence>MTEEQKEGFKLFLINVAIRNRSAKKMAWVTVAWKLDMTLSLGYFDVLTDLLVAKSYYDAGDLSTAYATVGFAVLAIALQAVATFFNYGKKSKKRDRYGRTFLALLGLAPLMEGVSVWTDKVDEGLMLTGPQIYASMKSLEIAFESIPESIIQIGGLLKHKDYSDIKMIQIIGVISSIVAGAFIMTDGNPGFITSKYLKTPTNPYYGWISKKGMMGKKRQMFGMFLFNACYFSQFDFAMSLFTQAFGSGTPLFLLLGVEFCAVCAYMGWKGELFGFSMISQTSAFNNYIVPFIVWALYYMLVCAVPMLIAAHPTELGPEVLVSTIVWRLLTNGGNVYVALGELVKKGHYLSLETRMTGYGVSLGLAAVGLVIFFKNCDPTFDRSLFWR</sequence>
<feature type="transmembrane region" description="Helical" evidence="6">
    <location>
        <begin position="355"/>
        <end position="373"/>
    </location>
</feature>
<dbReference type="AlphaFoldDB" id="A0A9W7CHW8"/>
<feature type="transmembrane region" description="Helical" evidence="6">
    <location>
        <begin position="97"/>
        <end position="117"/>
    </location>
</feature>
<evidence type="ECO:0000256" key="2">
    <source>
        <dbReference type="ARBA" id="ARBA00008789"/>
    </source>
</evidence>
<dbReference type="InterPro" id="IPR018629">
    <property type="entry name" value="XK-rel"/>
</dbReference>
<organism evidence="7 8">
    <name type="scientific">Triparma laevis f. longispina</name>
    <dbReference type="NCBI Taxonomy" id="1714387"/>
    <lineage>
        <taxon>Eukaryota</taxon>
        <taxon>Sar</taxon>
        <taxon>Stramenopiles</taxon>
        <taxon>Ochrophyta</taxon>
        <taxon>Bolidophyceae</taxon>
        <taxon>Parmales</taxon>
        <taxon>Triparmaceae</taxon>
        <taxon>Triparma</taxon>
    </lineage>
</organism>
<feature type="transmembrane region" description="Helical" evidence="6">
    <location>
        <begin position="324"/>
        <end position="343"/>
    </location>
</feature>
<evidence type="ECO:0000256" key="3">
    <source>
        <dbReference type="ARBA" id="ARBA00022692"/>
    </source>
</evidence>
<dbReference type="OrthoDB" id="204107at2759"/>
<keyword evidence="4 6" id="KW-1133">Transmembrane helix</keyword>
<protein>
    <submittedName>
        <fullName evidence="7">Uncharacterized protein</fullName>
    </submittedName>
</protein>
<dbReference type="Pfam" id="PF09815">
    <property type="entry name" value="XK-related"/>
    <property type="match status" value="1"/>
</dbReference>
<feature type="transmembrane region" description="Helical" evidence="6">
    <location>
        <begin position="251"/>
        <end position="268"/>
    </location>
</feature>
<comment type="similarity">
    <text evidence="2">Belongs to the XK family.</text>
</comment>
<proteinExistence type="inferred from homology"/>
<evidence type="ECO:0000313" key="7">
    <source>
        <dbReference type="EMBL" id="GMI06802.1"/>
    </source>
</evidence>
<evidence type="ECO:0000256" key="1">
    <source>
        <dbReference type="ARBA" id="ARBA00004141"/>
    </source>
</evidence>
<feature type="transmembrane region" description="Helical" evidence="6">
    <location>
        <begin position="26"/>
        <end position="44"/>
    </location>
</feature>
<evidence type="ECO:0000256" key="6">
    <source>
        <dbReference type="SAM" id="Phobius"/>
    </source>
</evidence>
<gene>
    <name evidence="7" type="ORF">TrLO_g6165</name>
</gene>
<dbReference type="EMBL" id="BRXW01000105">
    <property type="protein sequence ID" value="GMI06802.1"/>
    <property type="molecule type" value="Genomic_DNA"/>
</dbReference>
<dbReference type="GO" id="GO:0005886">
    <property type="term" value="C:plasma membrane"/>
    <property type="evidence" value="ECO:0007669"/>
    <property type="project" value="UniProtKB-ARBA"/>
</dbReference>
<feature type="transmembrane region" description="Helical" evidence="6">
    <location>
        <begin position="64"/>
        <end position="85"/>
    </location>
</feature>
<keyword evidence="5 6" id="KW-0472">Membrane</keyword>
<comment type="caution">
    <text evidence="7">The sequence shown here is derived from an EMBL/GenBank/DDBJ whole genome shotgun (WGS) entry which is preliminary data.</text>
</comment>
<keyword evidence="3 6" id="KW-0812">Transmembrane</keyword>
<reference evidence="8" key="1">
    <citation type="journal article" date="2023" name="Commun. Biol.">
        <title>Genome analysis of Parmales, the sister group of diatoms, reveals the evolutionary specialization of diatoms from phago-mixotrophs to photoautotrophs.</title>
        <authorList>
            <person name="Ban H."/>
            <person name="Sato S."/>
            <person name="Yoshikawa S."/>
            <person name="Yamada K."/>
            <person name="Nakamura Y."/>
            <person name="Ichinomiya M."/>
            <person name="Sato N."/>
            <person name="Blanc-Mathieu R."/>
            <person name="Endo H."/>
            <person name="Kuwata A."/>
            <person name="Ogata H."/>
        </authorList>
    </citation>
    <scope>NUCLEOTIDE SEQUENCE [LARGE SCALE GENOMIC DNA]</scope>
    <source>
        <strain evidence="8">NIES 3700</strain>
    </source>
</reference>